<proteinExistence type="predicted"/>
<gene>
    <name evidence="1" type="ORF">SAMN04487943_10681</name>
</gene>
<dbReference type="EMBL" id="FOTR01000006">
    <property type="protein sequence ID" value="SFL99359.1"/>
    <property type="molecule type" value="Genomic_DNA"/>
</dbReference>
<evidence type="ECO:0000313" key="1">
    <source>
        <dbReference type="EMBL" id="SFL99359.1"/>
    </source>
</evidence>
<reference evidence="2" key="1">
    <citation type="submission" date="2016-10" db="EMBL/GenBank/DDBJ databases">
        <authorList>
            <person name="Varghese N."/>
            <person name="Submissions S."/>
        </authorList>
    </citation>
    <scope>NUCLEOTIDE SEQUENCE [LARGE SCALE GENOMIC DNA]</scope>
    <source>
        <strain evidence="2">CGMCC 1.4250</strain>
    </source>
</reference>
<keyword evidence="2" id="KW-1185">Reference proteome</keyword>
<dbReference type="AlphaFoldDB" id="A0A1I4M802"/>
<sequence length="52" mass="6039">MEQRAYQSTVPIVLKSWVIKDENVYNYLNISYTLPNLSNGVNGMSYRLVRSI</sequence>
<dbReference type="Proteomes" id="UP000198565">
    <property type="component" value="Unassembled WGS sequence"/>
</dbReference>
<evidence type="ECO:0000313" key="2">
    <source>
        <dbReference type="Proteomes" id="UP000198565"/>
    </source>
</evidence>
<dbReference type="STRING" id="334253.SAMN04487943_10681"/>
<name>A0A1I4M802_9BACI</name>
<protein>
    <submittedName>
        <fullName evidence="1">Uncharacterized protein</fullName>
    </submittedName>
</protein>
<organism evidence="1 2">
    <name type="scientific">Gracilibacillus orientalis</name>
    <dbReference type="NCBI Taxonomy" id="334253"/>
    <lineage>
        <taxon>Bacteria</taxon>
        <taxon>Bacillati</taxon>
        <taxon>Bacillota</taxon>
        <taxon>Bacilli</taxon>
        <taxon>Bacillales</taxon>
        <taxon>Bacillaceae</taxon>
        <taxon>Gracilibacillus</taxon>
    </lineage>
</organism>
<accession>A0A1I4M802</accession>